<accession>A0A814EG59</accession>
<evidence type="ECO:0000256" key="1">
    <source>
        <dbReference type="SAM" id="MobiDB-lite"/>
    </source>
</evidence>
<comment type="caution">
    <text evidence="3">The sequence shown here is derived from an EMBL/GenBank/DDBJ whole genome shotgun (WGS) entry which is preliminary data.</text>
</comment>
<sequence>MENVKITKVKRISPACTTSLSIKSANHGDEPSVIFDTCSQKNFERSLTPKTPEQRSAPFTRDFSAVHVKRIASAPNTPNCYAKSSKTDNESNKYRFNDINVQRVSTAMLNNTEFNGGTKSCDSESSKSDLFSRSLSPTSISDTISISTPPLTNNLSKADLLRKNDKPAKKQSKSSADDNCSLPSESEHGTVERFHREKRRKKRNISRSICRLLMCLLCLALLAGAIATALVLTLFHKPTTLTSSTTTATTATTATTTTTVTSTSSTSATTTTTSDTTTTTTIACNFTNVGPLQAFDTSAPTTWTSYSATFVATSNFTSIRFSSATAQANKDWYVDNVSVIENGGAGTNLLLNGDFESGPSVGWVIYSCSSTCSASIISSTNCEGGYGSCYHNLCTPSTNIQFLEQYFTTTIGATYNVTFSVLKGGSGLGSGTAMYVNVIS</sequence>
<reference evidence="3" key="1">
    <citation type="submission" date="2021-02" db="EMBL/GenBank/DDBJ databases">
        <authorList>
            <person name="Nowell W R."/>
        </authorList>
    </citation>
    <scope>NUCLEOTIDE SEQUENCE</scope>
</reference>
<proteinExistence type="predicted"/>
<feature type="region of interest" description="Disordered" evidence="1">
    <location>
        <begin position="111"/>
        <end position="134"/>
    </location>
</feature>
<feature type="region of interest" description="Disordered" evidence="1">
    <location>
        <begin position="163"/>
        <end position="200"/>
    </location>
</feature>
<dbReference type="AlphaFoldDB" id="A0A814EG59"/>
<dbReference type="OrthoDB" id="10068415at2759"/>
<keyword evidence="2" id="KW-0812">Transmembrane</keyword>
<gene>
    <name evidence="3" type="ORF">EDS130_LOCUS13246</name>
</gene>
<dbReference type="EMBL" id="CAJNOJ010000052">
    <property type="protein sequence ID" value="CAF0968504.1"/>
    <property type="molecule type" value="Genomic_DNA"/>
</dbReference>
<keyword evidence="2" id="KW-0472">Membrane</keyword>
<feature type="transmembrane region" description="Helical" evidence="2">
    <location>
        <begin position="209"/>
        <end position="235"/>
    </location>
</feature>
<feature type="compositionally biased region" description="Basic and acidic residues" evidence="1">
    <location>
        <begin position="185"/>
        <end position="195"/>
    </location>
</feature>
<evidence type="ECO:0000256" key="2">
    <source>
        <dbReference type="SAM" id="Phobius"/>
    </source>
</evidence>
<feature type="region of interest" description="Disordered" evidence="1">
    <location>
        <begin position="246"/>
        <end position="272"/>
    </location>
</feature>
<keyword evidence="2" id="KW-1133">Transmembrane helix</keyword>
<dbReference type="Proteomes" id="UP000663852">
    <property type="component" value="Unassembled WGS sequence"/>
</dbReference>
<evidence type="ECO:0000313" key="4">
    <source>
        <dbReference type="Proteomes" id="UP000663852"/>
    </source>
</evidence>
<evidence type="ECO:0000313" key="3">
    <source>
        <dbReference type="EMBL" id="CAF0968504.1"/>
    </source>
</evidence>
<feature type="compositionally biased region" description="Polar residues" evidence="1">
    <location>
        <begin position="173"/>
        <end position="184"/>
    </location>
</feature>
<protein>
    <submittedName>
        <fullName evidence="3">Uncharacterized protein</fullName>
    </submittedName>
</protein>
<dbReference type="Gene3D" id="2.60.120.260">
    <property type="entry name" value="Galactose-binding domain-like"/>
    <property type="match status" value="1"/>
</dbReference>
<organism evidence="3 4">
    <name type="scientific">Adineta ricciae</name>
    <name type="common">Rotifer</name>
    <dbReference type="NCBI Taxonomy" id="249248"/>
    <lineage>
        <taxon>Eukaryota</taxon>
        <taxon>Metazoa</taxon>
        <taxon>Spiralia</taxon>
        <taxon>Gnathifera</taxon>
        <taxon>Rotifera</taxon>
        <taxon>Eurotatoria</taxon>
        <taxon>Bdelloidea</taxon>
        <taxon>Adinetida</taxon>
        <taxon>Adinetidae</taxon>
        <taxon>Adineta</taxon>
    </lineage>
</organism>
<name>A0A814EG59_ADIRI</name>